<evidence type="ECO:0000256" key="6">
    <source>
        <dbReference type="ARBA" id="ARBA00022759"/>
    </source>
</evidence>
<dbReference type="SUPFAM" id="SSF52980">
    <property type="entry name" value="Restriction endonuclease-like"/>
    <property type="match status" value="1"/>
</dbReference>
<evidence type="ECO:0000256" key="12">
    <source>
        <dbReference type="ARBA" id="ARBA00023447"/>
    </source>
</evidence>
<name>K0B119_GOTA9</name>
<dbReference type="eggNOG" id="COG3331">
    <property type="taxonomic scope" value="Bacteria"/>
</dbReference>
<dbReference type="InterPro" id="IPR011335">
    <property type="entry name" value="Restrct_endonuc-II-like"/>
</dbReference>
<evidence type="ECO:0000256" key="1">
    <source>
        <dbReference type="ARBA" id="ARBA00001946"/>
    </source>
</evidence>
<dbReference type="Gene3D" id="3.40.1350.10">
    <property type="match status" value="1"/>
</dbReference>
<keyword evidence="8" id="KW-0378">Hydrolase</keyword>
<dbReference type="HOGENOM" id="CLU_096340_3_0_9"/>
<dbReference type="Proteomes" id="UP000006094">
    <property type="component" value="Chromosome"/>
</dbReference>
<proteinExistence type="inferred from homology"/>
<dbReference type="RefSeq" id="WP_014968345.1">
    <property type="nucleotide sequence ID" value="NC_018664.1"/>
</dbReference>
<dbReference type="GO" id="GO:0004519">
    <property type="term" value="F:endonuclease activity"/>
    <property type="evidence" value="ECO:0007669"/>
    <property type="project" value="UniProtKB-KW"/>
</dbReference>
<dbReference type="GO" id="GO:0006281">
    <property type="term" value="P:DNA repair"/>
    <property type="evidence" value="ECO:0007669"/>
    <property type="project" value="UniProtKB-KW"/>
</dbReference>
<keyword evidence="4" id="KW-0540">Nuclease</keyword>
<sequence>MKYVNKCKLFEEEVIRSNESYEYKKIALIQKINTPWKVIRNGKKIVSAFPEGKSTLDFRGTVKGGVSISFDCKESEDDRGLPLSYIQPHQIEYIRKALDMDEASFILFYIKAYNKRFFIGGQIVISYWDRWQ</sequence>
<evidence type="ECO:0000256" key="7">
    <source>
        <dbReference type="ARBA" id="ARBA00022763"/>
    </source>
</evidence>
<dbReference type="AlphaFoldDB" id="K0B119"/>
<dbReference type="Pfam" id="PF03838">
    <property type="entry name" value="RecU"/>
    <property type="match status" value="1"/>
</dbReference>
<keyword evidence="10" id="KW-0233">DNA recombination</keyword>
<evidence type="ECO:0000256" key="3">
    <source>
        <dbReference type="ARBA" id="ARBA00022490"/>
    </source>
</evidence>
<keyword evidence="11" id="KW-0234">DNA repair</keyword>
<dbReference type="GO" id="GO:0005737">
    <property type="term" value="C:cytoplasm"/>
    <property type="evidence" value="ECO:0007669"/>
    <property type="project" value="UniProtKB-SubCell"/>
</dbReference>
<comment type="cofactor">
    <cofactor evidence="1">
        <name>Mg(2+)</name>
        <dbReference type="ChEBI" id="CHEBI:18420"/>
    </cofactor>
</comment>
<keyword evidence="15" id="KW-1185">Reference proteome</keyword>
<organism evidence="14 15">
    <name type="scientific">Gottschalkia acidurici (strain ATCC 7906 / DSM 604 / BCRC 14475 / CIP 104303 / KCTC 5404 / NCIMB 10678 / 9a)</name>
    <name type="common">Clostridium acidurici</name>
    <dbReference type="NCBI Taxonomy" id="1128398"/>
    <lineage>
        <taxon>Bacteria</taxon>
        <taxon>Bacillati</taxon>
        <taxon>Bacillota</taxon>
        <taxon>Tissierellia</taxon>
        <taxon>Tissierellales</taxon>
        <taxon>Gottschalkiaceae</taxon>
        <taxon>Gottschalkia</taxon>
    </lineage>
</organism>
<evidence type="ECO:0000256" key="4">
    <source>
        <dbReference type="ARBA" id="ARBA00022722"/>
    </source>
</evidence>
<dbReference type="EMBL" id="CP003326">
    <property type="protein sequence ID" value="AFS79209.1"/>
    <property type="molecule type" value="Genomic_DNA"/>
</dbReference>
<accession>K0B119</accession>
<evidence type="ECO:0000256" key="9">
    <source>
        <dbReference type="ARBA" id="ARBA00022842"/>
    </source>
</evidence>
<protein>
    <recommendedName>
        <fullName evidence="13">Holliday junction resolvase RecU</fullName>
    </recommendedName>
</protein>
<evidence type="ECO:0000256" key="10">
    <source>
        <dbReference type="ARBA" id="ARBA00023172"/>
    </source>
</evidence>
<dbReference type="STRING" id="1128398.Curi_c22060"/>
<reference evidence="14 15" key="1">
    <citation type="journal article" date="2012" name="PLoS ONE">
        <title>The purine-utilizing bacterium Clostridium acidurici 9a: a genome-guided metabolic reconsideration.</title>
        <authorList>
            <person name="Hartwich K."/>
            <person name="Poehlein A."/>
            <person name="Daniel R."/>
        </authorList>
    </citation>
    <scope>NUCLEOTIDE SEQUENCE [LARGE SCALE GENOMIC DNA]</scope>
    <source>
        <strain evidence="15">ATCC 7906 / DSM 604 / BCRC 14475 / CIP 104303 / KCTC 5404 / NCIMB 10678 / 9a</strain>
    </source>
</reference>
<evidence type="ECO:0000256" key="11">
    <source>
        <dbReference type="ARBA" id="ARBA00023204"/>
    </source>
</evidence>
<dbReference type="GO" id="GO:0016787">
    <property type="term" value="F:hydrolase activity"/>
    <property type="evidence" value="ECO:0007669"/>
    <property type="project" value="UniProtKB-KW"/>
</dbReference>
<comment type="similarity">
    <text evidence="12">Belongs to the RecU family.</text>
</comment>
<dbReference type="OrthoDB" id="9783592at2"/>
<evidence type="ECO:0000313" key="14">
    <source>
        <dbReference type="EMBL" id="AFS79209.1"/>
    </source>
</evidence>
<keyword evidence="7" id="KW-0227">DNA damage</keyword>
<dbReference type="InterPro" id="IPR011856">
    <property type="entry name" value="tRNA_endonuc-like_dom_sf"/>
</dbReference>
<keyword evidence="3" id="KW-0963">Cytoplasm</keyword>
<dbReference type="KEGG" id="cad:Curi_c22060"/>
<keyword evidence="5" id="KW-0479">Metal-binding</keyword>
<comment type="subcellular location">
    <subcellularLocation>
        <location evidence="2">Cytoplasm</location>
    </subcellularLocation>
</comment>
<evidence type="ECO:0000256" key="13">
    <source>
        <dbReference type="ARBA" id="ARBA00029523"/>
    </source>
</evidence>
<evidence type="ECO:0000256" key="5">
    <source>
        <dbReference type="ARBA" id="ARBA00022723"/>
    </source>
</evidence>
<gene>
    <name evidence="14" type="ordered locus">Curi_c22060</name>
</gene>
<keyword evidence="9" id="KW-0460">Magnesium</keyword>
<dbReference type="GO" id="GO:0006310">
    <property type="term" value="P:DNA recombination"/>
    <property type="evidence" value="ECO:0007669"/>
    <property type="project" value="UniProtKB-KW"/>
</dbReference>
<dbReference type="GO" id="GO:0046872">
    <property type="term" value="F:metal ion binding"/>
    <property type="evidence" value="ECO:0007669"/>
    <property type="project" value="UniProtKB-KW"/>
</dbReference>
<evidence type="ECO:0000256" key="2">
    <source>
        <dbReference type="ARBA" id="ARBA00004496"/>
    </source>
</evidence>
<keyword evidence="6" id="KW-0255">Endonuclease</keyword>
<evidence type="ECO:0000256" key="8">
    <source>
        <dbReference type="ARBA" id="ARBA00022801"/>
    </source>
</evidence>
<dbReference type="GO" id="GO:0003676">
    <property type="term" value="F:nucleic acid binding"/>
    <property type="evidence" value="ECO:0007669"/>
    <property type="project" value="InterPro"/>
</dbReference>
<evidence type="ECO:0000313" key="15">
    <source>
        <dbReference type="Proteomes" id="UP000006094"/>
    </source>
</evidence>
<dbReference type="InterPro" id="IPR004612">
    <property type="entry name" value="Resolv_RecU"/>
</dbReference>